<evidence type="ECO:0000313" key="3">
    <source>
        <dbReference type="Proteomes" id="UP000095552"/>
    </source>
</evidence>
<dbReference type="AlphaFoldDB" id="A0A1E5T4H4"/>
<accession>A0A1E5T4H4</accession>
<gene>
    <name evidence="2" type="ORF">BFP71_00850</name>
</gene>
<comment type="caution">
    <text evidence="2">The sequence shown here is derived from an EMBL/GenBank/DDBJ whole genome shotgun (WGS) entry which is preliminary data.</text>
</comment>
<dbReference type="Proteomes" id="UP000095552">
    <property type="component" value="Unassembled WGS sequence"/>
</dbReference>
<sequence length="261" mass="29096">MKDEFYVGYLPKAPKKIARFVIAFVVLIFIVMGAVSFFMSSSHKHINNGTYEFGELTEMTGVIKMEPVPHIRIIADEEGKVGKNIMLIDFGKFGARSSIEKMQETVGGNISDYEVTLRGTLIYQDGFTLLELTEKEKSLQNHRTLENANKYEVIRASAGSISLTGEIVDPKCYFGSMKPAQNKPHKSCASLCIAGGIPPVYVVQTKEKLANYYIIKGTNGEDINQEVLEFVAEGANLQGKVEQLGEWKILYVDPSKIKRLN</sequence>
<evidence type="ECO:0000313" key="2">
    <source>
        <dbReference type="EMBL" id="OEK06256.1"/>
    </source>
</evidence>
<protein>
    <submittedName>
        <fullName evidence="2">Uncharacterized protein</fullName>
    </submittedName>
</protein>
<proteinExistence type="predicted"/>
<organism evidence="2 3">
    <name type="scientific">Roseivirga misakiensis</name>
    <dbReference type="NCBI Taxonomy" id="1563681"/>
    <lineage>
        <taxon>Bacteria</taxon>
        <taxon>Pseudomonadati</taxon>
        <taxon>Bacteroidota</taxon>
        <taxon>Cytophagia</taxon>
        <taxon>Cytophagales</taxon>
        <taxon>Roseivirgaceae</taxon>
        <taxon>Roseivirga</taxon>
    </lineage>
</organism>
<dbReference type="RefSeq" id="WP_069833568.1">
    <property type="nucleotide sequence ID" value="NZ_MDGQ01000003.1"/>
</dbReference>
<name>A0A1E5T4H4_9BACT</name>
<keyword evidence="1" id="KW-0812">Transmembrane</keyword>
<dbReference type="EMBL" id="MDGQ01000003">
    <property type="protein sequence ID" value="OEK06256.1"/>
    <property type="molecule type" value="Genomic_DNA"/>
</dbReference>
<feature type="transmembrane region" description="Helical" evidence="1">
    <location>
        <begin position="20"/>
        <end position="39"/>
    </location>
</feature>
<reference evidence="2 3" key="1">
    <citation type="submission" date="2016-08" db="EMBL/GenBank/DDBJ databases">
        <title>Draft genome of Fabibacter sp. strain SK-8.</title>
        <authorList>
            <person name="Wong S.-K."/>
            <person name="Hamasaki K."/>
            <person name="Yoshizawa S."/>
        </authorList>
    </citation>
    <scope>NUCLEOTIDE SEQUENCE [LARGE SCALE GENOMIC DNA]</scope>
    <source>
        <strain evidence="2 3">SK-8</strain>
    </source>
</reference>
<dbReference type="STRING" id="1563681.BFP71_00850"/>
<keyword evidence="1" id="KW-0472">Membrane</keyword>
<keyword evidence="1" id="KW-1133">Transmembrane helix</keyword>
<evidence type="ECO:0000256" key="1">
    <source>
        <dbReference type="SAM" id="Phobius"/>
    </source>
</evidence>
<dbReference type="OrthoDB" id="644473at2"/>
<keyword evidence="3" id="KW-1185">Reference proteome</keyword>